<dbReference type="InterPro" id="IPR040374">
    <property type="entry name" value="BIC"/>
</dbReference>
<dbReference type="CDD" id="cd22645">
    <property type="entry name" value="BIC1_CID"/>
    <property type="match status" value="1"/>
</dbReference>
<dbReference type="AlphaFoldDB" id="A0AAN7ML46"/>
<dbReference type="EMBL" id="JAXQNO010000003">
    <property type="protein sequence ID" value="KAK4801397.1"/>
    <property type="molecule type" value="Genomic_DNA"/>
</dbReference>
<name>A0AAN7ML46_TRANT</name>
<evidence type="ECO:0000313" key="2">
    <source>
        <dbReference type="EMBL" id="KAK4801397.1"/>
    </source>
</evidence>
<comment type="caution">
    <text evidence="2">The sequence shown here is derived from an EMBL/GenBank/DDBJ whole genome shotgun (WGS) entry which is preliminary data.</text>
</comment>
<reference evidence="2 3" key="1">
    <citation type="journal article" date="2023" name="Hortic Res">
        <title>Pangenome of water caltrop reveals structural variations and asymmetric subgenome divergence after allopolyploidization.</title>
        <authorList>
            <person name="Zhang X."/>
            <person name="Chen Y."/>
            <person name="Wang L."/>
            <person name="Yuan Y."/>
            <person name="Fang M."/>
            <person name="Shi L."/>
            <person name="Lu R."/>
            <person name="Comes H.P."/>
            <person name="Ma Y."/>
            <person name="Chen Y."/>
            <person name="Huang G."/>
            <person name="Zhou Y."/>
            <person name="Zheng Z."/>
            <person name="Qiu Y."/>
        </authorList>
    </citation>
    <scope>NUCLEOTIDE SEQUENCE [LARGE SCALE GENOMIC DNA]</scope>
    <source>
        <strain evidence="2">F231</strain>
    </source>
</reference>
<evidence type="ECO:0008006" key="4">
    <source>
        <dbReference type="Google" id="ProtNLM"/>
    </source>
</evidence>
<evidence type="ECO:0000313" key="3">
    <source>
        <dbReference type="Proteomes" id="UP001346149"/>
    </source>
</evidence>
<dbReference type="PANTHER" id="PTHR34207">
    <property type="entry name" value="PROTEIN BIC1"/>
    <property type="match status" value="1"/>
</dbReference>
<proteinExistence type="predicted"/>
<dbReference type="Proteomes" id="UP001346149">
    <property type="component" value="Unassembled WGS sequence"/>
</dbReference>
<gene>
    <name evidence="2" type="ORF">SAY86_021884</name>
</gene>
<feature type="region of interest" description="Disordered" evidence="1">
    <location>
        <begin position="1"/>
        <end position="75"/>
    </location>
</feature>
<evidence type="ECO:0000256" key="1">
    <source>
        <dbReference type="SAM" id="MobiDB-lite"/>
    </source>
</evidence>
<feature type="compositionally biased region" description="Basic and acidic residues" evidence="1">
    <location>
        <begin position="15"/>
        <end position="49"/>
    </location>
</feature>
<keyword evidence="3" id="KW-1185">Reference proteome</keyword>
<accession>A0AAN7ML46</accession>
<sequence>MSKELEEMSPQLPSDRAEIPKETASEKERTAVDEHKISSQKGLSRDNSLDKLAMASTEDENGHRPAMKDENGRERLKRHRTEVAGRVWIPDVWGQEDLLMDWVDCRAFDSPLVSGKITSARAALVEEGRRASTGRLRIENSGESSKVHGFQRLFKVNLDPHAAENVPRGDDMILREELKKLVGHQNGNSSWHFKLLA</sequence>
<feature type="compositionally biased region" description="Basic and acidic residues" evidence="1">
    <location>
        <begin position="60"/>
        <end position="74"/>
    </location>
</feature>
<dbReference type="GO" id="GO:0009785">
    <property type="term" value="P:blue light signaling pathway"/>
    <property type="evidence" value="ECO:0007669"/>
    <property type="project" value="InterPro"/>
</dbReference>
<protein>
    <recommendedName>
        <fullName evidence="4">Protein BIC1</fullName>
    </recommendedName>
</protein>
<organism evidence="2 3">
    <name type="scientific">Trapa natans</name>
    <name type="common">Water chestnut</name>
    <dbReference type="NCBI Taxonomy" id="22666"/>
    <lineage>
        <taxon>Eukaryota</taxon>
        <taxon>Viridiplantae</taxon>
        <taxon>Streptophyta</taxon>
        <taxon>Embryophyta</taxon>
        <taxon>Tracheophyta</taxon>
        <taxon>Spermatophyta</taxon>
        <taxon>Magnoliopsida</taxon>
        <taxon>eudicotyledons</taxon>
        <taxon>Gunneridae</taxon>
        <taxon>Pentapetalae</taxon>
        <taxon>rosids</taxon>
        <taxon>malvids</taxon>
        <taxon>Myrtales</taxon>
        <taxon>Lythraceae</taxon>
        <taxon>Trapa</taxon>
    </lineage>
</organism>
<dbReference type="PANTHER" id="PTHR34207:SF2">
    <property type="entry name" value="PROTEIN BIC1"/>
    <property type="match status" value="1"/>
</dbReference>